<dbReference type="RefSeq" id="XP_025364936.1">
    <property type="nucleotide sequence ID" value="XM_025505018.1"/>
</dbReference>
<gene>
    <name evidence="4" type="ORF">BDZ90DRAFT_229344</name>
</gene>
<dbReference type="STRING" id="1569628.A0A316UZA5"/>
<dbReference type="InterPro" id="IPR029033">
    <property type="entry name" value="His_PPase_superfam"/>
</dbReference>
<dbReference type="PANTHER" id="PTHR20963:SF24">
    <property type="entry name" value="3-PHYTASE B"/>
    <property type="match status" value="1"/>
</dbReference>
<dbReference type="Proteomes" id="UP000245884">
    <property type="component" value="Unassembled WGS sequence"/>
</dbReference>
<dbReference type="GO" id="GO:0003993">
    <property type="term" value="F:acid phosphatase activity"/>
    <property type="evidence" value="ECO:0007669"/>
    <property type="project" value="TreeGrafter"/>
</dbReference>
<feature type="region of interest" description="Disordered" evidence="2">
    <location>
        <begin position="380"/>
        <end position="402"/>
    </location>
</feature>
<protein>
    <submittedName>
        <fullName evidence="4">Phosphoglycerate mutase-like protein</fullName>
    </submittedName>
</protein>
<feature type="chain" id="PRO_5016465865" evidence="3">
    <location>
        <begin position="23"/>
        <end position="541"/>
    </location>
</feature>
<keyword evidence="5" id="KW-1185">Reference proteome</keyword>
<evidence type="ECO:0000313" key="5">
    <source>
        <dbReference type="Proteomes" id="UP000245884"/>
    </source>
</evidence>
<proteinExistence type="predicted"/>
<evidence type="ECO:0000256" key="1">
    <source>
        <dbReference type="ARBA" id="ARBA00022801"/>
    </source>
</evidence>
<keyword evidence="1" id="KW-0378">Hydrolase</keyword>
<dbReference type="CDD" id="cd07061">
    <property type="entry name" value="HP_HAP_like"/>
    <property type="match status" value="1"/>
</dbReference>
<dbReference type="GeneID" id="37026841"/>
<dbReference type="Pfam" id="PF00328">
    <property type="entry name" value="His_Phos_2"/>
    <property type="match status" value="1"/>
</dbReference>
<organism evidence="4 5">
    <name type="scientific">Jaminaea rosea</name>
    <dbReference type="NCBI Taxonomy" id="1569628"/>
    <lineage>
        <taxon>Eukaryota</taxon>
        <taxon>Fungi</taxon>
        <taxon>Dikarya</taxon>
        <taxon>Basidiomycota</taxon>
        <taxon>Ustilaginomycotina</taxon>
        <taxon>Exobasidiomycetes</taxon>
        <taxon>Microstromatales</taxon>
        <taxon>Microstromatales incertae sedis</taxon>
        <taxon>Jaminaea</taxon>
    </lineage>
</organism>
<dbReference type="Gene3D" id="3.40.50.1240">
    <property type="entry name" value="Phosphoglycerate mutase-like"/>
    <property type="match status" value="1"/>
</dbReference>
<dbReference type="OrthoDB" id="6509975at2759"/>
<sequence>MKLTLLAIAGGSLAISAAVSGAAQIPLEMTRRSTSPPSFAHLLNDGNDYLDASLHNPKFQVQGQYSARYTVQSSLPDSLPSGCAVTLVNSLERHGARYMTNGSLKSAKATLAKIKASLSASGVDAKKLPKELRFLAAEELPLLTSTADLVPYGALQSYLSGRFTAQHYPDLAESSSAFVRTTGTEESDRVIVTAKYWALGFSGQPFPSLPLTDGATTRNAVAGGPQPNVVISEASGQNNTLDVSTCRNDEDLNGEDDAIAAYGASTLMPRIGSRLEKAFNKAGASINLTTSDITSLGALCPFETLARANVTESGQLDLDVSPYCSVLRDDEWPLYGYAVDAGKYYGSGYGDPYHRGIATGYLRELLARLTGGRPVIDTPSAINTTLDGSESTFPSTPAGKDGNAPRIYFDGTHDNNASPIAAAFGLFSSPGNLSLAADAQDTREGRNRAWRFSRIAPLQGKLVWERVECKAQRGNVEPARYVRVRANEAVQQAKSAPWCPAAKNASSEDRKRIEAGLCPLDAVVRGLDWVKSGDEWAKCFT</sequence>
<feature type="signal peptide" evidence="3">
    <location>
        <begin position="1"/>
        <end position="22"/>
    </location>
</feature>
<dbReference type="PANTHER" id="PTHR20963">
    <property type="entry name" value="MULTIPLE INOSITOL POLYPHOSPHATE PHOSPHATASE-RELATED"/>
    <property type="match status" value="1"/>
</dbReference>
<reference evidence="4 5" key="1">
    <citation type="journal article" date="2018" name="Mol. Biol. Evol.">
        <title>Broad Genomic Sampling Reveals a Smut Pathogenic Ancestry of the Fungal Clade Ustilaginomycotina.</title>
        <authorList>
            <person name="Kijpornyongpan T."/>
            <person name="Mondo S.J."/>
            <person name="Barry K."/>
            <person name="Sandor L."/>
            <person name="Lee J."/>
            <person name="Lipzen A."/>
            <person name="Pangilinan J."/>
            <person name="LaButti K."/>
            <person name="Hainaut M."/>
            <person name="Henrissat B."/>
            <person name="Grigoriev I.V."/>
            <person name="Spatafora J.W."/>
            <person name="Aime M.C."/>
        </authorList>
    </citation>
    <scope>NUCLEOTIDE SEQUENCE [LARGE SCALE GENOMIC DNA]</scope>
    <source>
        <strain evidence="4 5">MCA 5214</strain>
    </source>
</reference>
<dbReference type="SUPFAM" id="SSF53254">
    <property type="entry name" value="Phosphoglycerate mutase-like"/>
    <property type="match status" value="1"/>
</dbReference>
<dbReference type="EMBL" id="KZ819662">
    <property type="protein sequence ID" value="PWN30324.1"/>
    <property type="molecule type" value="Genomic_DNA"/>
</dbReference>
<feature type="compositionally biased region" description="Polar residues" evidence="2">
    <location>
        <begin position="380"/>
        <end position="395"/>
    </location>
</feature>
<dbReference type="AlphaFoldDB" id="A0A316UZA5"/>
<evidence type="ECO:0000256" key="2">
    <source>
        <dbReference type="SAM" id="MobiDB-lite"/>
    </source>
</evidence>
<evidence type="ECO:0000256" key="3">
    <source>
        <dbReference type="SAM" id="SignalP"/>
    </source>
</evidence>
<evidence type="ECO:0000313" key="4">
    <source>
        <dbReference type="EMBL" id="PWN30324.1"/>
    </source>
</evidence>
<dbReference type="InterPro" id="IPR000560">
    <property type="entry name" value="His_Pase_clade-2"/>
</dbReference>
<name>A0A316UZA5_9BASI</name>
<accession>A0A316UZA5</accession>
<keyword evidence="3" id="KW-0732">Signal</keyword>